<dbReference type="OrthoDB" id="9815454at2"/>
<evidence type="ECO:0000256" key="4">
    <source>
        <dbReference type="ARBA" id="ARBA00022519"/>
    </source>
</evidence>
<comment type="subcellular location">
    <subcellularLocation>
        <location evidence="1">Endomembrane system</location>
    </subcellularLocation>
</comment>
<dbReference type="AlphaFoldDB" id="A0A084INY0"/>
<comment type="caution">
    <text evidence="6">The sequence shown here is derived from an EMBL/GenBank/DDBJ whole genome shotgun (WGS) entry which is preliminary data.</text>
</comment>
<dbReference type="PATRIC" id="fig|1304275.5.peg.872"/>
<evidence type="ECO:0000313" key="7">
    <source>
        <dbReference type="Proteomes" id="UP000028302"/>
    </source>
</evidence>
<dbReference type="Pfam" id="PF13379">
    <property type="entry name" value="NMT1_2"/>
    <property type="match status" value="1"/>
</dbReference>
<evidence type="ECO:0000256" key="5">
    <source>
        <dbReference type="ARBA" id="ARBA00023136"/>
    </source>
</evidence>
<dbReference type="Proteomes" id="UP000028302">
    <property type="component" value="Unassembled WGS sequence"/>
</dbReference>
<dbReference type="STRING" id="1304275.C41B8_04261"/>
<dbReference type="CDD" id="cd13553">
    <property type="entry name" value="PBP2_NrtA_CpmA_like"/>
    <property type="match status" value="1"/>
</dbReference>
<dbReference type="eggNOG" id="COG0715">
    <property type="taxonomic scope" value="Bacteria"/>
</dbReference>
<dbReference type="PANTHER" id="PTHR30024">
    <property type="entry name" value="ALIPHATIC SULFONATES-BINDING PROTEIN-RELATED"/>
    <property type="match status" value="1"/>
</dbReference>
<evidence type="ECO:0000313" key="6">
    <source>
        <dbReference type="EMBL" id="KEZ78414.1"/>
    </source>
</evidence>
<keyword evidence="7" id="KW-1185">Reference proteome</keyword>
<dbReference type="RefSeq" id="WP_084188482.1">
    <property type="nucleotide sequence ID" value="NZ_APNK01000004.1"/>
</dbReference>
<dbReference type="Gene3D" id="3.40.190.10">
    <property type="entry name" value="Periplasmic binding protein-like II"/>
    <property type="match status" value="2"/>
</dbReference>
<organism evidence="6 7">
    <name type="scientific">Salinisphaera hydrothermalis (strain C41B8)</name>
    <dbReference type="NCBI Taxonomy" id="1304275"/>
    <lineage>
        <taxon>Bacteria</taxon>
        <taxon>Pseudomonadati</taxon>
        <taxon>Pseudomonadota</taxon>
        <taxon>Gammaproteobacteria</taxon>
        <taxon>Salinisphaerales</taxon>
        <taxon>Salinisphaeraceae</taxon>
        <taxon>Salinisphaera</taxon>
    </lineage>
</organism>
<evidence type="ECO:0000256" key="1">
    <source>
        <dbReference type="ARBA" id="ARBA00004308"/>
    </source>
</evidence>
<dbReference type="SUPFAM" id="SSF53850">
    <property type="entry name" value="Periplasmic binding protein-like II"/>
    <property type="match status" value="1"/>
</dbReference>
<evidence type="ECO:0000256" key="2">
    <source>
        <dbReference type="ARBA" id="ARBA00022448"/>
    </source>
</evidence>
<dbReference type="InterPro" id="IPR044527">
    <property type="entry name" value="NrtA/CpmA_ABC-bd_dom"/>
</dbReference>
<keyword evidence="5" id="KW-0472">Membrane</keyword>
<keyword evidence="2" id="KW-0813">Transport</keyword>
<evidence type="ECO:0000256" key="3">
    <source>
        <dbReference type="ARBA" id="ARBA00022475"/>
    </source>
</evidence>
<dbReference type="EMBL" id="APNK01000004">
    <property type="protein sequence ID" value="KEZ78414.1"/>
    <property type="molecule type" value="Genomic_DNA"/>
</dbReference>
<proteinExistence type="predicted"/>
<protein>
    <submittedName>
        <fullName evidence="6">Nitrate transporter</fullName>
    </submittedName>
</protein>
<keyword evidence="4" id="KW-0997">Cell inner membrane</keyword>
<accession>A0A084INY0</accession>
<reference evidence="6 7" key="1">
    <citation type="submission" date="2013-03" db="EMBL/GenBank/DDBJ databases">
        <title>Salinisphaera hydrothermalis C41B8 Genome Sequencing.</title>
        <authorList>
            <person name="Li C."/>
            <person name="Lai Q."/>
            <person name="Shao Z."/>
        </authorList>
    </citation>
    <scope>NUCLEOTIDE SEQUENCE [LARGE SCALE GENOMIC DNA]</scope>
    <source>
        <strain evidence="6 7">C41B8</strain>
    </source>
</reference>
<dbReference type="PANTHER" id="PTHR30024:SF43">
    <property type="entry name" value="BLL4572 PROTEIN"/>
    <property type="match status" value="1"/>
</dbReference>
<sequence length="427" mass="46073">MRHITSARALEKTRLTLGFVALADCAPLVAAVELGLFAKQGLDVRLQRQASWAAIRDNVAIGRLDGAQMLAGLPLAATLGHGTAPVPMLTGLALGANGNSITLDAGLSQRMAELDVGRPGSAPASAETLARVVAADRDAGLAPMTFAMVHPVSSHHYQLRYWLASGGLDPDRDVRLIVVPPARMLANLRAGRIAGYCVGAPWSEAAVAEGIGHVAITGHELWNNAPEKVFGVARDWAEVYPNTHRAVLCALLEACIWLDEPKHRERIAPHVAGAGFVDCDAAQLAAVYAGHIRRQREAAIEWHPDHLVFARHQSNFPWRSHAVWFLRQMQRWGQLHPATDVHAVAAAVYRPELYREVCAELERPAPVVDYKTEGRHGQAWSDVTLGADITLGPDRFFDGGTFDPMVAAPRVHGAGPSRAHILEGGLQ</sequence>
<dbReference type="GO" id="GO:0012505">
    <property type="term" value="C:endomembrane system"/>
    <property type="evidence" value="ECO:0007669"/>
    <property type="project" value="UniProtKB-SubCell"/>
</dbReference>
<gene>
    <name evidence="6" type="ORF">C41B8_04261</name>
</gene>
<name>A0A084INY0_SALHC</name>
<keyword evidence="3" id="KW-1003">Cell membrane</keyword>